<feature type="signal peptide" evidence="1">
    <location>
        <begin position="1"/>
        <end position="25"/>
    </location>
</feature>
<organism evidence="3 4">
    <name type="scientific">Pseudoalteromonas haloplanktis</name>
    <name type="common">Alteromonas haloplanktis</name>
    <dbReference type="NCBI Taxonomy" id="228"/>
    <lineage>
        <taxon>Bacteria</taxon>
        <taxon>Pseudomonadati</taxon>
        <taxon>Pseudomonadota</taxon>
        <taxon>Gammaproteobacteria</taxon>
        <taxon>Alteromonadales</taxon>
        <taxon>Pseudoalteromonadaceae</taxon>
        <taxon>Pseudoalteromonas</taxon>
    </lineage>
</organism>
<dbReference type="InterPro" id="IPR052164">
    <property type="entry name" value="Anthracycline_SecMetBiosynth"/>
</dbReference>
<sequence length="282" mass="30899">MKPISTYCLAVLFPLLSFNSISSLAETQVTTPITVEQSSQGKVVWADLYTGNVQKSLDFYTTTFGWSVKDFTEQNSRYHLLYDGKQPIAGVIERPAQDNKSENALWIGSVATSNVQQSVADAVAHNASIIFPPHDFALYGKRAVIADPQGAIIAFLDLDENNTAHQSIAKKWDWAQLFSVNPQQAAEFYKNFGYSTEQVANSQDSFYLVKQQALRASIVKLPASVEQRDKWVNFVAVTDLASVLATATAQGATIVYQPKGELLAIISDPNGAILGITEQEAK</sequence>
<dbReference type="Gene3D" id="3.10.180.10">
    <property type="entry name" value="2,3-Dihydroxybiphenyl 1,2-Dioxygenase, domain 1"/>
    <property type="match status" value="2"/>
</dbReference>
<proteinExistence type="predicted"/>
<dbReference type="InterPro" id="IPR037523">
    <property type="entry name" value="VOC_core"/>
</dbReference>
<comment type="caution">
    <text evidence="3">The sequence shown here is derived from an EMBL/GenBank/DDBJ whole genome shotgun (WGS) entry which is preliminary data.</text>
</comment>
<dbReference type="PANTHER" id="PTHR33993">
    <property type="entry name" value="GLYOXALASE-RELATED"/>
    <property type="match status" value="1"/>
</dbReference>
<gene>
    <name evidence="3" type="ORF">RC083_09105</name>
</gene>
<dbReference type="PANTHER" id="PTHR33993:SF14">
    <property type="entry name" value="GB|AAF24581.1"/>
    <property type="match status" value="1"/>
</dbReference>
<dbReference type="Proteomes" id="UP001226574">
    <property type="component" value="Unassembled WGS sequence"/>
</dbReference>
<dbReference type="SUPFAM" id="SSF54593">
    <property type="entry name" value="Glyoxalase/Bleomycin resistance protein/Dihydroxybiphenyl dioxygenase"/>
    <property type="match status" value="2"/>
</dbReference>
<evidence type="ECO:0000259" key="2">
    <source>
        <dbReference type="PROSITE" id="PS51819"/>
    </source>
</evidence>
<keyword evidence="1" id="KW-0732">Signal</keyword>
<name>A0ABU1BB44_PSEHA</name>
<evidence type="ECO:0000313" key="3">
    <source>
        <dbReference type="EMBL" id="MDQ9091748.1"/>
    </source>
</evidence>
<feature type="domain" description="VOC" evidence="2">
    <location>
        <begin position="42"/>
        <end position="158"/>
    </location>
</feature>
<evidence type="ECO:0000256" key="1">
    <source>
        <dbReference type="SAM" id="SignalP"/>
    </source>
</evidence>
<dbReference type="CDD" id="cd07247">
    <property type="entry name" value="SgaA_N_like"/>
    <property type="match status" value="1"/>
</dbReference>
<dbReference type="RefSeq" id="WP_309038895.1">
    <property type="nucleotide sequence ID" value="NZ_JAVIFY010000005.1"/>
</dbReference>
<protein>
    <submittedName>
        <fullName evidence="3">VOC family protein</fullName>
    </submittedName>
</protein>
<accession>A0ABU1BB44</accession>
<keyword evidence="4" id="KW-1185">Reference proteome</keyword>
<dbReference type="InterPro" id="IPR004360">
    <property type="entry name" value="Glyas_Fos-R_dOase_dom"/>
</dbReference>
<dbReference type="PROSITE" id="PS51819">
    <property type="entry name" value="VOC"/>
    <property type="match status" value="1"/>
</dbReference>
<feature type="chain" id="PRO_5045960172" evidence="1">
    <location>
        <begin position="26"/>
        <end position="282"/>
    </location>
</feature>
<dbReference type="EMBL" id="JAVIFY010000005">
    <property type="protein sequence ID" value="MDQ9091748.1"/>
    <property type="molecule type" value="Genomic_DNA"/>
</dbReference>
<reference evidence="3 4" key="1">
    <citation type="submission" date="2023-08" db="EMBL/GenBank/DDBJ databases">
        <title>Pseudoalteromonas haloplanktis LL1 genome.</title>
        <authorList>
            <person name="Wu S."/>
        </authorList>
    </citation>
    <scope>NUCLEOTIDE SEQUENCE [LARGE SCALE GENOMIC DNA]</scope>
    <source>
        <strain evidence="3 4">LL1</strain>
    </source>
</reference>
<dbReference type="InterPro" id="IPR029068">
    <property type="entry name" value="Glyas_Bleomycin-R_OHBP_Dase"/>
</dbReference>
<evidence type="ECO:0000313" key="4">
    <source>
        <dbReference type="Proteomes" id="UP001226574"/>
    </source>
</evidence>
<dbReference type="Pfam" id="PF00903">
    <property type="entry name" value="Glyoxalase"/>
    <property type="match status" value="1"/>
</dbReference>